<sequence length="193" mass="22191">MIPAEHIFFATVFVTVVSNVLERRDVPPCPFGARPMYRPDGQPRKCLPHQNSLCVNALPDQPNASTVCCWHNQVDYFCCLDVVPIECPDYHNVTVVVHNAYPQNPFALRSFHFREGIEEEIAAMTQDLINDNTVRNENGFLVRHNKKEDNTTIIYYITGSHLRQKFTKNKLLKTNRLKSQYPNSSSPGDDYYT</sequence>
<dbReference type="EMBL" id="UYYF01004474">
    <property type="protein sequence ID" value="VDN04518.1"/>
    <property type="molecule type" value="Genomic_DNA"/>
</dbReference>
<dbReference type="Proteomes" id="UP000276776">
    <property type="component" value="Unassembled WGS sequence"/>
</dbReference>
<evidence type="ECO:0000313" key="3">
    <source>
        <dbReference type="WBParaSite" id="TCLT_0000710501-mRNA-1"/>
    </source>
</evidence>
<proteinExistence type="predicted"/>
<evidence type="ECO:0000313" key="1">
    <source>
        <dbReference type="EMBL" id="VDN04518.1"/>
    </source>
</evidence>
<gene>
    <name evidence="1" type="ORF">TCLT_LOCUS7094</name>
</gene>
<reference evidence="3" key="1">
    <citation type="submission" date="2017-02" db="UniProtKB">
        <authorList>
            <consortium name="WormBaseParasite"/>
        </authorList>
    </citation>
    <scope>IDENTIFICATION</scope>
</reference>
<accession>A0A0N5D2J1</accession>
<dbReference type="OMA" id="GQPRKCL"/>
<protein>
    <submittedName>
        <fullName evidence="3">Cysteine proteinase inhibitor</fullName>
    </submittedName>
</protein>
<organism evidence="3">
    <name type="scientific">Thelazia callipaeda</name>
    <name type="common">Oriental eyeworm</name>
    <name type="synonym">Parasitic nematode</name>
    <dbReference type="NCBI Taxonomy" id="103827"/>
    <lineage>
        <taxon>Eukaryota</taxon>
        <taxon>Metazoa</taxon>
        <taxon>Ecdysozoa</taxon>
        <taxon>Nematoda</taxon>
        <taxon>Chromadorea</taxon>
        <taxon>Rhabditida</taxon>
        <taxon>Spirurina</taxon>
        <taxon>Spiruromorpha</taxon>
        <taxon>Thelazioidea</taxon>
        <taxon>Thelaziidae</taxon>
        <taxon>Thelazia</taxon>
    </lineage>
</organism>
<keyword evidence="2" id="KW-1185">Reference proteome</keyword>
<dbReference type="OrthoDB" id="5821886at2759"/>
<evidence type="ECO:0000313" key="2">
    <source>
        <dbReference type="Proteomes" id="UP000276776"/>
    </source>
</evidence>
<name>A0A0N5D2J1_THECL</name>
<reference evidence="1 2" key="2">
    <citation type="submission" date="2018-11" db="EMBL/GenBank/DDBJ databases">
        <authorList>
            <consortium name="Pathogen Informatics"/>
        </authorList>
    </citation>
    <scope>NUCLEOTIDE SEQUENCE [LARGE SCALE GENOMIC DNA]</scope>
</reference>
<dbReference type="WBParaSite" id="TCLT_0000710501-mRNA-1">
    <property type="protein sequence ID" value="TCLT_0000710501-mRNA-1"/>
    <property type="gene ID" value="TCLT_0000710501"/>
</dbReference>
<dbReference type="AlphaFoldDB" id="A0A0N5D2J1"/>